<feature type="domain" description="GST C-terminal" evidence="5">
    <location>
        <begin position="1"/>
        <end position="107"/>
    </location>
</feature>
<dbReference type="AlphaFoldDB" id="A0A1S4ENI1"/>
<dbReference type="PROSITE" id="PS50405">
    <property type="entry name" value="GST_CTER"/>
    <property type="match status" value="2"/>
</dbReference>
<comment type="catalytic activity">
    <reaction evidence="4">
        <text>RX + glutathione = an S-substituted glutathione + a halide anion + H(+)</text>
        <dbReference type="Rhea" id="RHEA:16437"/>
        <dbReference type="ChEBI" id="CHEBI:15378"/>
        <dbReference type="ChEBI" id="CHEBI:16042"/>
        <dbReference type="ChEBI" id="CHEBI:17792"/>
        <dbReference type="ChEBI" id="CHEBI:57925"/>
        <dbReference type="ChEBI" id="CHEBI:90779"/>
        <dbReference type="EC" id="2.5.1.18"/>
    </reaction>
</comment>
<keyword evidence="6" id="KW-1185">Reference proteome</keyword>
<dbReference type="CDD" id="cd03192">
    <property type="entry name" value="GST_C_Sigma_like"/>
    <property type="match status" value="2"/>
</dbReference>
<dbReference type="GO" id="GO:0006749">
    <property type="term" value="P:glutathione metabolic process"/>
    <property type="evidence" value="ECO:0007669"/>
    <property type="project" value="TreeGrafter"/>
</dbReference>
<evidence type="ECO:0000313" key="7">
    <source>
        <dbReference type="RefSeq" id="XP_017303719.1"/>
    </source>
</evidence>
<keyword evidence="2" id="KW-0808">Transferase</keyword>
<evidence type="ECO:0000313" key="6">
    <source>
        <dbReference type="Proteomes" id="UP000079169"/>
    </source>
</evidence>
<protein>
    <recommendedName>
        <fullName evidence="1">glutathione transferase</fullName>
        <ecNumber evidence="1">2.5.1.18</ecNumber>
    </recommendedName>
</protein>
<dbReference type="GeneID" id="103519526"/>
<dbReference type="Proteomes" id="UP000079169">
    <property type="component" value="Unplaced"/>
</dbReference>
<evidence type="ECO:0000256" key="4">
    <source>
        <dbReference type="ARBA" id="ARBA00047960"/>
    </source>
</evidence>
<gene>
    <name evidence="7" type="primary">LOC103519526</name>
</gene>
<dbReference type="FunFam" id="1.20.1050.10:FF:000030">
    <property type="entry name" value="Glutathione S-transferase S1"/>
    <property type="match status" value="1"/>
</dbReference>
<dbReference type="InterPro" id="IPR036282">
    <property type="entry name" value="Glutathione-S-Trfase_C_sf"/>
</dbReference>
<dbReference type="PaxDb" id="121845-A0A1S4ENI1"/>
<dbReference type="RefSeq" id="XP_017303719.1">
    <property type="nucleotide sequence ID" value="XM_017448230.1"/>
</dbReference>
<dbReference type="GO" id="GO:0004364">
    <property type="term" value="F:glutathione transferase activity"/>
    <property type="evidence" value="ECO:0007669"/>
    <property type="project" value="UniProtKB-EC"/>
</dbReference>
<dbReference type="InterPro" id="IPR004046">
    <property type="entry name" value="GST_C"/>
</dbReference>
<dbReference type="InterPro" id="IPR050213">
    <property type="entry name" value="GST_superfamily"/>
</dbReference>
<dbReference type="PANTHER" id="PTHR11571:SF224">
    <property type="entry name" value="HEMATOPOIETIC PROSTAGLANDIN D SYNTHASE"/>
    <property type="match status" value="1"/>
</dbReference>
<name>A0A1S4ENI1_DIACI</name>
<evidence type="ECO:0000256" key="2">
    <source>
        <dbReference type="ARBA" id="ARBA00022679"/>
    </source>
</evidence>
<reference evidence="7" key="1">
    <citation type="submission" date="2025-08" db="UniProtKB">
        <authorList>
            <consortium name="RefSeq"/>
        </authorList>
    </citation>
    <scope>IDENTIFICATION</scope>
</reference>
<dbReference type="KEGG" id="dci:103519526"/>
<dbReference type="Gene3D" id="1.20.1050.10">
    <property type="match status" value="2"/>
</dbReference>
<dbReference type="STRING" id="121845.A0A1S4ENI1"/>
<accession>A0A1S4ENI1</accession>
<dbReference type="PANTHER" id="PTHR11571">
    <property type="entry name" value="GLUTATHIONE S-TRANSFERASE"/>
    <property type="match status" value="1"/>
</dbReference>
<proteinExistence type="inferred from homology"/>
<dbReference type="InterPro" id="IPR010987">
    <property type="entry name" value="Glutathione-S-Trfase_C-like"/>
</dbReference>
<dbReference type="EC" id="2.5.1.18" evidence="1"/>
<evidence type="ECO:0000256" key="3">
    <source>
        <dbReference type="ARBA" id="ARBA00038317"/>
    </source>
</evidence>
<evidence type="ECO:0000256" key="1">
    <source>
        <dbReference type="ARBA" id="ARBA00012452"/>
    </source>
</evidence>
<organism evidence="6 7">
    <name type="scientific">Diaphorina citri</name>
    <name type="common">Asian citrus psyllid</name>
    <dbReference type="NCBI Taxonomy" id="121845"/>
    <lineage>
        <taxon>Eukaryota</taxon>
        <taxon>Metazoa</taxon>
        <taxon>Ecdysozoa</taxon>
        <taxon>Arthropoda</taxon>
        <taxon>Hexapoda</taxon>
        <taxon>Insecta</taxon>
        <taxon>Pterygota</taxon>
        <taxon>Neoptera</taxon>
        <taxon>Paraneoptera</taxon>
        <taxon>Hemiptera</taxon>
        <taxon>Sternorrhyncha</taxon>
        <taxon>Psylloidea</taxon>
        <taxon>Psyllidae</taxon>
        <taxon>Diaphorininae</taxon>
        <taxon>Diaphorina</taxon>
    </lineage>
</organism>
<dbReference type="Pfam" id="PF14497">
    <property type="entry name" value="GST_C_3"/>
    <property type="match status" value="2"/>
</dbReference>
<sequence>MRQAVTGWYYEKDSLVRKKKYNPMLIDTIPFYLSKLNKMAKENEGFLVKRKEMTWADIYFTAVFDYIQELLKTDLSARIPHLMEVPKHVLMIPKMRRWWDSRPRSHLKYENFIHFNPTRPEYLPNNSVPSLTLSDHGPRFKLPIMYVNGTQHYSTRDMCRYLGRKCRTSNLMGDNDIENMVIDMWVDNFNDMRLKVNEWNYMENIEERKEMDYEILGVLLPTHLSIYEEMAKKHDGYLFRKDRPTWADFFFAGVLDYLKGPYHLHAHYLDKYPYLQKLIEKIHGLPRVRDWVANRPTNNWDWQYMYFYKLG</sequence>
<comment type="similarity">
    <text evidence="3">Belongs to the GST superfamily. Sigma family.</text>
</comment>
<feature type="domain" description="GST C-terminal" evidence="5">
    <location>
        <begin position="175"/>
        <end position="300"/>
    </location>
</feature>
<evidence type="ECO:0000259" key="5">
    <source>
        <dbReference type="PROSITE" id="PS50405"/>
    </source>
</evidence>
<dbReference type="SUPFAM" id="SSF47616">
    <property type="entry name" value="GST C-terminal domain-like"/>
    <property type="match status" value="2"/>
</dbReference>